<dbReference type="Proteomes" id="UP000828390">
    <property type="component" value="Unassembled WGS sequence"/>
</dbReference>
<proteinExistence type="predicted"/>
<evidence type="ECO:0000313" key="3">
    <source>
        <dbReference type="Proteomes" id="UP000828390"/>
    </source>
</evidence>
<dbReference type="AlphaFoldDB" id="A0A9D4NMX0"/>
<comment type="caution">
    <text evidence="2">The sequence shown here is derived from an EMBL/GenBank/DDBJ whole genome shotgun (WGS) entry which is preliminary data.</text>
</comment>
<reference evidence="2" key="1">
    <citation type="journal article" date="2019" name="bioRxiv">
        <title>The Genome of the Zebra Mussel, Dreissena polymorpha: A Resource for Invasive Species Research.</title>
        <authorList>
            <person name="McCartney M.A."/>
            <person name="Auch B."/>
            <person name="Kono T."/>
            <person name="Mallez S."/>
            <person name="Zhang Y."/>
            <person name="Obille A."/>
            <person name="Becker A."/>
            <person name="Abrahante J.E."/>
            <person name="Garbe J."/>
            <person name="Badalamenti J.P."/>
            <person name="Herman A."/>
            <person name="Mangelson H."/>
            <person name="Liachko I."/>
            <person name="Sullivan S."/>
            <person name="Sone E.D."/>
            <person name="Koren S."/>
            <person name="Silverstein K.A.T."/>
            <person name="Beckman K.B."/>
            <person name="Gohl D.M."/>
        </authorList>
    </citation>
    <scope>NUCLEOTIDE SEQUENCE</scope>
    <source>
        <strain evidence="2">Duluth1</strain>
        <tissue evidence="2">Whole animal</tissue>
    </source>
</reference>
<reference evidence="2" key="2">
    <citation type="submission" date="2020-11" db="EMBL/GenBank/DDBJ databases">
        <authorList>
            <person name="McCartney M.A."/>
            <person name="Auch B."/>
            <person name="Kono T."/>
            <person name="Mallez S."/>
            <person name="Becker A."/>
            <person name="Gohl D.M."/>
            <person name="Silverstein K.A.T."/>
            <person name="Koren S."/>
            <person name="Bechman K.B."/>
            <person name="Herman A."/>
            <person name="Abrahante J.E."/>
            <person name="Garbe J."/>
        </authorList>
    </citation>
    <scope>NUCLEOTIDE SEQUENCE</scope>
    <source>
        <strain evidence="2">Duluth1</strain>
        <tissue evidence="2">Whole animal</tissue>
    </source>
</reference>
<name>A0A9D4NMX0_DREPO</name>
<evidence type="ECO:0000256" key="1">
    <source>
        <dbReference type="SAM" id="MobiDB-lite"/>
    </source>
</evidence>
<accession>A0A9D4NMX0</accession>
<feature type="compositionally biased region" description="Basic residues" evidence="1">
    <location>
        <begin position="83"/>
        <end position="94"/>
    </location>
</feature>
<dbReference type="EMBL" id="JAIWYP010000001">
    <property type="protein sequence ID" value="KAH3897786.1"/>
    <property type="molecule type" value="Genomic_DNA"/>
</dbReference>
<evidence type="ECO:0000313" key="2">
    <source>
        <dbReference type="EMBL" id="KAH3897786.1"/>
    </source>
</evidence>
<gene>
    <name evidence="2" type="ORF">DPMN_021981</name>
</gene>
<feature type="region of interest" description="Disordered" evidence="1">
    <location>
        <begin position="58"/>
        <end position="94"/>
    </location>
</feature>
<feature type="compositionally biased region" description="Polar residues" evidence="1">
    <location>
        <begin position="69"/>
        <end position="78"/>
    </location>
</feature>
<sequence>MWEHCTTSRGGEGGKEGRVSLVSLGAKTVSPVSLGRTGGEGRGKRRGWIFRRAFWRGWSRGKGGDQTRGGVNTEQSDNGAGKGGKRRGRHVRLV</sequence>
<keyword evidence="3" id="KW-1185">Reference proteome</keyword>
<organism evidence="2 3">
    <name type="scientific">Dreissena polymorpha</name>
    <name type="common">Zebra mussel</name>
    <name type="synonym">Mytilus polymorpha</name>
    <dbReference type="NCBI Taxonomy" id="45954"/>
    <lineage>
        <taxon>Eukaryota</taxon>
        <taxon>Metazoa</taxon>
        <taxon>Spiralia</taxon>
        <taxon>Lophotrochozoa</taxon>
        <taxon>Mollusca</taxon>
        <taxon>Bivalvia</taxon>
        <taxon>Autobranchia</taxon>
        <taxon>Heteroconchia</taxon>
        <taxon>Euheterodonta</taxon>
        <taxon>Imparidentia</taxon>
        <taxon>Neoheterodontei</taxon>
        <taxon>Myida</taxon>
        <taxon>Dreissenoidea</taxon>
        <taxon>Dreissenidae</taxon>
        <taxon>Dreissena</taxon>
    </lineage>
</organism>
<protein>
    <submittedName>
        <fullName evidence="2">Uncharacterized protein</fullName>
    </submittedName>
</protein>